<feature type="transmembrane region" description="Helical" evidence="8">
    <location>
        <begin position="811"/>
        <end position="828"/>
    </location>
</feature>
<comment type="caution">
    <text evidence="11">The sequence shown here is derived from an EMBL/GenBank/DDBJ whole genome shotgun (WGS) entry which is preliminary data.</text>
</comment>
<evidence type="ECO:0000259" key="9">
    <source>
        <dbReference type="Pfam" id="PF06738"/>
    </source>
</evidence>
<evidence type="ECO:0000313" key="11">
    <source>
        <dbReference type="EMBL" id="GCE96987.1"/>
    </source>
</evidence>
<gene>
    <name evidence="11" type="ORF">ZYGM_000552</name>
</gene>
<accession>A0A4C2DYQ8</accession>
<evidence type="ECO:0000256" key="3">
    <source>
        <dbReference type="ARBA" id="ARBA00022692"/>
    </source>
</evidence>
<feature type="transmembrane region" description="Helical" evidence="8">
    <location>
        <begin position="678"/>
        <end position="698"/>
    </location>
</feature>
<feature type="compositionally biased region" description="Basic residues" evidence="7">
    <location>
        <begin position="514"/>
        <end position="526"/>
    </location>
</feature>
<feature type="compositionally biased region" description="Basic and acidic residues" evidence="7">
    <location>
        <begin position="162"/>
        <end position="180"/>
    </location>
</feature>
<keyword evidence="12" id="KW-1185">Reference proteome</keyword>
<dbReference type="PANTHER" id="PTHR31082:SF4">
    <property type="entry name" value="PHEROMONE-REGULATED MEMBRANE PROTEIN 10"/>
    <property type="match status" value="1"/>
</dbReference>
<feature type="compositionally biased region" description="Polar residues" evidence="7">
    <location>
        <begin position="250"/>
        <end position="260"/>
    </location>
</feature>
<feature type="compositionally biased region" description="Basic and acidic residues" evidence="7">
    <location>
        <begin position="127"/>
        <end position="148"/>
    </location>
</feature>
<feature type="domain" description="Threonine/serine exporter-like N-terminal" evidence="9">
    <location>
        <begin position="548"/>
        <end position="790"/>
    </location>
</feature>
<keyword evidence="4 8" id="KW-1133">Transmembrane helix</keyword>
<feature type="compositionally biased region" description="Low complexity" evidence="7">
    <location>
        <begin position="29"/>
        <end position="39"/>
    </location>
</feature>
<feature type="region of interest" description="Disordered" evidence="7">
    <location>
        <begin position="336"/>
        <end position="409"/>
    </location>
</feature>
<evidence type="ECO:0000256" key="4">
    <source>
        <dbReference type="ARBA" id="ARBA00022989"/>
    </source>
</evidence>
<sequence>MGKSDHLKLFGKKGKGAEARSPESRSRNSRSSADNRMSSGNYSNDNPMAMLSDLDLGEGIDDDPDFDWDTLPPPPSDGQSLDNPFDSGRPLPSFRKRGGAGNDETIEQDAVDTIRNTSGTYEEPDSGSDHENAGMSDEYERKRERLVNVEDSASEVSSLERNSGDGKNVRFHPETDDIHPEGSVAAEQTDTQTGVSSNENGEASSGMKDAINVEAEEGSETSSSNNENKLDHFKKFFRRGSVQSKPDGGENSTEKGMTSMKNDDDDDSKEGGGFFSKMIQNIKDANNGLAPGLRNVNLHPEKDPEKNTIQEAEVEGDDIQLVDFNSVAKGIVKNYSSLPNSAQQQKDPAGFEGDTMYSPSSISSSPGPDGFAAPPMDNYDFDQVDSDGEDSDLDPFVGAQTYVPPPQKVRGGVLGSLLKMYQNEEASDSYSTASSLVDEPTKSSKPLLDQRTSKSKIPTAGSLLHVPSSAASHLKKNAQHLAGGAQHLASKHYPGKKNEEASGSNSELPSFKNTRPKKNKKHLPKFKKKMAAEAKITVHIADLLQRHRFILRMCKGLMMYGAPTHRLEEYMIMTSRVLEIDGQFLYLPGCMIVSFGDATTRTSEVQLVRCGQGLNLWKLHQVHSIYKQVVHDTMSASEGNILMDKVLQDRNLVPSWICVLLYGFCSAMVTPYAFGGDWVNLAVSFFVGTCVGALQFIVSARSNMYSNVFEISASIVVSFVGRAFGSIGGSKICFGAVTQGSLALILPGYIILCGALELQSRNLVAGSVRMFYAIIYSLFLSFGITLGAALFGWMYKNATNETNCPYPISSWYRFLFVPAFTIGISLINQAHWIQLPVMVVISCTGYIVTFYSGKHFKNSTEFTASLAAFVIGIMGNLYSRVWKGLAVSAMLPAIFVQVPSGVASQSSLLSGLQSANEIIKNNHTTEETTTGGSSDLSGSLSFGITMIQVSIGITVGLFGSSLIVYPFGKKSTGLFSL</sequence>
<feature type="transmembrane region" description="Helical" evidence="8">
    <location>
        <begin position="835"/>
        <end position="853"/>
    </location>
</feature>
<keyword evidence="3 8" id="KW-0812">Transmembrane</keyword>
<feature type="compositionally biased region" description="Basic and acidic residues" evidence="7">
    <location>
        <begin position="15"/>
        <end position="26"/>
    </location>
</feature>
<reference evidence="11 12" key="1">
    <citation type="submission" date="2019-01" db="EMBL/GenBank/DDBJ databases">
        <title>Draft Genome Sequencing of Zygosaccharomyces mellis Ca-7.</title>
        <authorList>
            <person name="Shiwa Y."/>
            <person name="Kanesaki Y."/>
            <person name="Ishige T."/>
            <person name="Mura K."/>
            <person name="Hori T."/>
            <person name="Tamura T."/>
        </authorList>
    </citation>
    <scope>NUCLEOTIDE SEQUENCE [LARGE SCALE GENOMIC DNA]</scope>
    <source>
        <strain evidence="11 12">Ca-7</strain>
    </source>
</reference>
<dbReference type="Proteomes" id="UP000301737">
    <property type="component" value="Unassembled WGS sequence"/>
</dbReference>
<dbReference type="PANTHER" id="PTHR31082">
    <property type="entry name" value="PHEROMONE-REGULATED MEMBRANE PROTEIN 10"/>
    <property type="match status" value="1"/>
</dbReference>
<evidence type="ECO:0000256" key="8">
    <source>
        <dbReference type="SAM" id="Phobius"/>
    </source>
</evidence>
<feature type="region of interest" description="Disordered" evidence="7">
    <location>
        <begin position="1"/>
        <end position="274"/>
    </location>
</feature>
<feature type="compositionally biased region" description="Basic and acidic residues" evidence="7">
    <location>
        <begin position="299"/>
        <end position="308"/>
    </location>
</feature>
<feature type="region of interest" description="Disordered" evidence="7">
    <location>
        <begin position="292"/>
        <end position="314"/>
    </location>
</feature>
<feature type="compositionally biased region" description="Acidic residues" evidence="7">
    <location>
        <begin position="379"/>
        <end position="393"/>
    </location>
</feature>
<feature type="transmembrane region" description="Helical" evidence="8">
    <location>
        <begin position="942"/>
        <end position="967"/>
    </location>
</feature>
<feature type="transmembrane region" description="Helical" evidence="8">
    <location>
        <begin position="705"/>
        <end position="724"/>
    </location>
</feature>
<dbReference type="OrthoDB" id="413008at2759"/>
<dbReference type="InterPro" id="IPR024528">
    <property type="entry name" value="ThrE_2"/>
</dbReference>
<evidence type="ECO:0000256" key="6">
    <source>
        <dbReference type="ARBA" id="ARBA00034125"/>
    </source>
</evidence>
<dbReference type="GO" id="GO:0022857">
    <property type="term" value="F:transmembrane transporter activity"/>
    <property type="evidence" value="ECO:0007669"/>
    <property type="project" value="InterPro"/>
</dbReference>
<dbReference type="EMBL" id="BIMX01000001">
    <property type="protein sequence ID" value="GCE96987.1"/>
    <property type="molecule type" value="Genomic_DNA"/>
</dbReference>
<name>A0A4C2DYQ8_9SACH</name>
<keyword evidence="5 8" id="KW-0472">Membrane</keyword>
<protein>
    <recommendedName>
        <fullName evidence="2">Pheromone-regulated membrane protein 10</fullName>
    </recommendedName>
</protein>
<evidence type="ECO:0000256" key="5">
    <source>
        <dbReference type="ARBA" id="ARBA00023136"/>
    </source>
</evidence>
<feature type="transmembrane region" description="Helical" evidence="8">
    <location>
        <begin position="736"/>
        <end position="758"/>
    </location>
</feature>
<feature type="compositionally biased region" description="Low complexity" evidence="7">
    <location>
        <begin position="358"/>
        <end position="368"/>
    </location>
</feature>
<organism evidence="11 12">
    <name type="scientific">Zygosaccharomyces mellis</name>
    <dbReference type="NCBI Taxonomy" id="42258"/>
    <lineage>
        <taxon>Eukaryota</taxon>
        <taxon>Fungi</taxon>
        <taxon>Dikarya</taxon>
        <taxon>Ascomycota</taxon>
        <taxon>Saccharomycotina</taxon>
        <taxon>Saccharomycetes</taxon>
        <taxon>Saccharomycetales</taxon>
        <taxon>Saccharomycetaceae</taxon>
        <taxon>Zygosaccharomyces</taxon>
    </lineage>
</organism>
<evidence type="ECO:0000313" key="12">
    <source>
        <dbReference type="Proteomes" id="UP000301737"/>
    </source>
</evidence>
<dbReference type="AlphaFoldDB" id="A0A4C2DYQ8"/>
<dbReference type="Pfam" id="PF12821">
    <property type="entry name" value="ThrE_2"/>
    <property type="match status" value="1"/>
</dbReference>
<feature type="domain" description="Threonine/Serine exporter ThrE" evidence="10">
    <location>
        <begin position="814"/>
        <end position="962"/>
    </location>
</feature>
<feature type="region of interest" description="Disordered" evidence="7">
    <location>
        <begin position="431"/>
        <end position="462"/>
    </location>
</feature>
<dbReference type="GO" id="GO:0016020">
    <property type="term" value="C:membrane"/>
    <property type="evidence" value="ECO:0007669"/>
    <property type="project" value="UniProtKB-SubCell"/>
</dbReference>
<evidence type="ECO:0000256" key="7">
    <source>
        <dbReference type="SAM" id="MobiDB-lite"/>
    </source>
</evidence>
<feature type="compositionally biased region" description="Polar residues" evidence="7">
    <location>
        <begin position="336"/>
        <end position="346"/>
    </location>
</feature>
<comment type="similarity">
    <text evidence="6">Belongs to the ThrE exporter (TC 2.A.79) family.</text>
</comment>
<feature type="transmembrane region" description="Helical" evidence="8">
    <location>
        <begin position="770"/>
        <end position="791"/>
    </location>
</feature>
<feature type="compositionally biased region" description="Polar residues" evidence="7">
    <location>
        <begin position="501"/>
        <end position="513"/>
    </location>
</feature>
<feature type="compositionally biased region" description="Polar residues" evidence="7">
    <location>
        <begin position="186"/>
        <end position="203"/>
    </location>
</feature>
<proteinExistence type="inferred from homology"/>
<evidence type="ECO:0000256" key="1">
    <source>
        <dbReference type="ARBA" id="ARBA00004141"/>
    </source>
</evidence>
<feature type="transmembrane region" description="Helical" evidence="8">
    <location>
        <begin position="652"/>
        <end position="672"/>
    </location>
</feature>
<feature type="compositionally biased region" description="Acidic residues" evidence="7">
    <location>
        <begin position="55"/>
        <end position="68"/>
    </location>
</feature>
<dbReference type="Pfam" id="PF06738">
    <property type="entry name" value="ThrE"/>
    <property type="match status" value="1"/>
</dbReference>
<feature type="region of interest" description="Disordered" evidence="7">
    <location>
        <begin position="480"/>
        <end position="526"/>
    </location>
</feature>
<feature type="transmembrane region" description="Helical" evidence="8">
    <location>
        <begin position="859"/>
        <end position="878"/>
    </location>
</feature>
<dbReference type="InterPro" id="IPR051361">
    <property type="entry name" value="ThrE/Ser_Exporter"/>
</dbReference>
<comment type="subcellular location">
    <subcellularLocation>
        <location evidence="1">Membrane</location>
        <topology evidence="1">Multi-pass membrane protein</topology>
    </subcellularLocation>
</comment>
<dbReference type="InterPro" id="IPR010619">
    <property type="entry name" value="ThrE-like_N"/>
</dbReference>
<evidence type="ECO:0000259" key="10">
    <source>
        <dbReference type="Pfam" id="PF12821"/>
    </source>
</evidence>
<evidence type="ECO:0000256" key="2">
    <source>
        <dbReference type="ARBA" id="ARBA00019535"/>
    </source>
</evidence>